<feature type="region of interest" description="Disordered" evidence="1">
    <location>
        <begin position="1"/>
        <end position="30"/>
    </location>
</feature>
<organism evidence="2 3">
    <name type="scientific">Arthrobacter crystallopoietes BAB-32</name>
    <dbReference type="NCBI Taxonomy" id="1246476"/>
    <lineage>
        <taxon>Bacteria</taxon>
        <taxon>Bacillati</taxon>
        <taxon>Actinomycetota</taxon>
        <taxon>Actinomycetes</taxon>
        <taxon>Micrococcales</taxon>
        <taxon>Micrococcaceae</taxon>
        <taxon>Crystallibacter</taxon>
    </lineage>
</organism>
<proteinExistence type="predicted"/>
<name>N1VCY2_9MICC</name>
<dbReference type="Proteomes" id="UP000010729">
    <property type="component" value="Unassembled WGS sequence"/>
</dbReference>
<sequence>MSLAAPAHHVTDTQTYFLDPTDPFPKGLLP</sequence>
<reference evidence="2 3" key="1">
    <citation type="journal article" date="2013" name="Genome Announc.">
        <title>Draft Genome Sequence of Arthrobacter crystallopoietes Strain BAB-32, Revealing Genes for Bioremediation.</title>
        <authorList>
            <person name="Joshi M.N."/>
            <person name="Pandit A.S."/>
            <person name="Sharma A."/>
            <person name="Pandya R.V."/>
            <person name="Desai S.M."/>
            <person name="Saxena A.K."/>
            <person name="Bagatharia S.B."/>
        </authorList>
    </citation>
    <scope>NUCLEOTIDE SEQUENCE [LARGE SCALE GENOMIC DNA]</scope>
    <source>
        <strain evidence="2 3">BAB-32</strain>
    </source>
</reference>
<keyword evidence="3" id="KW-1185">Reference proteome</keyword>
<comment type="caution">
    <text evidence="2">The sequence shown here is derived from an EMBL/GenBank/DDBJ whole genome shotgun (WGS) entry which is preliminary data.</text>
</comment>
<gene>
    <name evidence="2" type="ORF">D477_000560</name>
</gene>
<dbReference type="EMBL" id="ANPE02000020">
    <property type="protein sequence ID" value="EMY36168.1"/>
    <property type="molecule type" value="Genomic_DNA"/>
</dbReference>
<evidence type="ECO:0000256" key="1">
    <source>
        <dbReference type="SAM" id="MobiDB-lite"/>
    </source>
</evidence>
<protein>
    <submittedName>
        <fullName evidence="2">Uncharacterized protein</fullName>
    </submittedName>
</protein>
<evidence type="ECO:0000313" key="2">
    <source>
        <dbReference type="EMBL" id="EMY36168.1"/>
    </source>
</evidence>
<evidence type="ECO:0000313" key="3">
    <source>
        <dbReference type="Proteomes" id="UP000010729"/>
    </source>
</evidence>
<dbReference type="AlphaFoldDB" id="N1VCY2"/>
<accession>N1VCY2</accession>